<evidence type="ECO:0000256" key="1">
    <source>
        <dbReference type="SAM" id="Phobius"/>
    </source>
</evidence>
<evidence type="ECO:0008006" key="3">
    <source>
        <dbReference type="Google" id="ProtNLM"/>
    </source>
</evidence>
<dbReference type="AlphaFoldDB" id="A0A445MY64"/>
<organism evidence="2">
    <name type="scientific">uncultured Desulfobacterium sp</name>
    <dbReference type="NCBI Taxonomy" id="201089"/>
    <lineage>
        <taxon>Bacteria</taxon>
        <taxon>Pseudomonadati</taxon>
        <taxon>Thermodesulfobacteriota</taxon>
        <taxon>Desulfobacteria</taxon>
        <taxon>Desulfobacterales</taxon>
        <taxon>Desulfobacteriaceae</taxon>
        <taxon>Desulfobacterium</taxon>
        <taxon>environmental samples</taxon>
    </lineage>
</organism>
<accession>A0A445MY64</accession>
<evidence type="ECO:0000313" key="2">
    <source>
        <dbReference type="EMBL" id="SPD74464.1"/>
    </source>
</evidence>
<dbReference type="EMBL" id="OJIN01000146">
    <property type="protein sequence ID" value="SPD74464.1"/>
    <property type="molecule type" value="Genomic_DNA"/>
</dbReference>
<feature type="transmembrane region" description="Helical" evidence="1">
    <location>
        <begin position="12"/>
        <end position="34"/>
    </location>
</feature>
<reference evidence="2" key="1">
    <citation type="submission" date="2018-01" db="EMBL/GenBank/DDBJ databases">
        <authorList>
            <person name="Regsiter A."/>
            <person name="William W."/>
        </authorList>
    </citation>
    <scope>NUCLEOTIDE SEQUENCE</scope>
    <source>
        <strain evidence="2">TRIP AH-1</strain>
    </source>
</reference>
<keyword evidence="1" id="KW-1133">Transmembrane helix</keyword>
<keyword evidence="1" id="KW-0472">Membrane</keyword>
<name>A0A445MY64_9BACT</name>
<keyword evidence="1" id="KW-0812">Transmembrane</keyword>
<proteinExistence type="predicted"/>
<protein>
    <recommendedName>
        <fullName evidence="3">DedA family protein</fullName>
    </recommendedName>
</protein>
<sequence length="37" mass="3892">MSLEEIISTYGYAAIVAGTFFEGETILVIGGFAAHRG</sequence>
<gene>
    <name evidence="2" type="ORF">PITCH_A230150</name>
</gene>